<keyword evidence="4" id="KW-0812">Transmembrane</keyword>
<feature type="domain" description="PPIase cyclophilin-type" evidence="5">
    <location>
        <begin position="7"/>
        <end position="223"/>
    </location>
</feature>
<dbReference type="PROSITE" id="PS00170">
    <property type="entry name" value="CSA_PPIASE_1"/>
    <property type="match status" value="1"/>
</dbReference>
<comment type="caution">
    <text evidence="6">The sequence shown here is derived from an EMBL/GenBank/DDBJ whole genome shotgun (WGS) entry which is preliminary data.</text>
</comment>
<dbReference type="PANTHER" id="PTHR11071:SF11">
    <property type="entry name" value="PEPTIDYL-PROLYL CIS-TRANS ISOMERASE C"/>
    <property type="match status" value="1"/>
</dbReference>
<dbReference type="InterPro" id="IPR020892">
    <property type="entry name" value="Cyclophilin-type_PPIase_CS"/>
</dbReference>
<protein>
    <recommendedName>
        <fullName evidence="1">peptidylprolyl isomerase</fullName>
        <ecNumber evidence="1">5.2.1.8</ecNumber>
    </recommendedName>
</protein>
<evidence type="ECO:0000313" key="6">
    <source>
        <dbReference type="EMBL" id="CAG09672.1"/>
    </source>
</evidence>
<dbReference type="EMBL" id="CAAE01015007">
    <property type="protein sequence ID" value="CAG09672.1"/>
    <property type="molecule type" value="Genomic_DNA"/>
</dbReference>
<dbReference type="AlphaFoldDB" id="Q4RPL0"/>
<dbReference type="InterPro" id="IPR002130">
    <property type="entry name" value="Cyclophilin-type_PPIase_dom"/>
</dbReference>
<gene>
    <name evidence="6" type="ORF">GSTENG00031038001</name>
</gene>
<dbReference type="EC" id="5.2.1.8" evidence="1"/>
<dbReference type="Pfam" id="PF00160">
    <property type="entry name" value="Pro_isomerase"/>
    <property type="match status" value="1"/>
</dbReference>
<accession>Q4RPL0</accession>
<evidence type="ECO:0000256" key="2">
    <source>
        <dbReference type="ARBA" id="ARBA00023110"/>
    </source>
</evidence>
<dbReference type="GO" id="GO:0006457">
    <property type="term" value="P:protein folding"/>
    <property type="evidence" value="ECO:0007669"/>
    <property type="project" value="InterPro"/>
</dbReference>
<dbReference type="KEGG" id="tng:GSTEN00031038G001"/>
<dbReference type="InterPro" id="IPR029000">
    <property type="entry name" value="Cyclophilin-like_dom_sf"/>
</dbReference>
<dbReference type="GO" id="GO:0003755">
    <property type="term" value="F:peptidyl-prolyl cis-trans isomerase activity"/>
    <property type="evidence" value="ECO:0007669"/>
    <property type="project" value="UniProtKB-KW"/>
</dbReference>
<dbReference type="OrthoDB" id="193499at2759"/>
<feature type="non-terminal residue" evidence="6">
    <location>
        <position position="1"/>
    </location>
</feature>
<dbReference type="GO" id="GO:0016018">
    <property type="term" value="F:cyclosporin A binding"/>
    <property type="evidence" value="ECO:0007669"/>
    <property type="project" value="TreeGrafter"/>
</dbReference>
<proteinExistence type="predicted"/>
<keyword evidence="2" id="KW-0697">Rotamase</keyword>
<feature type="transmembrane region" description="Helical" evidence="4">
    <location>
        <begin position="51"/>
        <end position="67"/>
    </location>
</feature>
<dbReference type="Gene3D" id="2.40.100.10">
    <property type="entry name" value="Cyclophilin-like"/>
    <property type="match status" value="1"/>
</dbReference>
<keyword evidence="4" id="KW-0472">Membrane</keyword>
<organism evidence="6">
    <name type="scientific">Tetraodon nigroviridis</name>
    <name type="common">Spotted green pufferfish</name>
    <name type="synonym">Chelonodon nigroviridis</name>
    <dbReference type="NCBI Taxonomy" id="99883"/>
    <lineage>
        <taxon>Eukaryota</taxon>
        <taxon>Metazoa</taxon>
        <taxon>Chordata</taxon>
        <taxon>Craniata</taxon>
        <taxon>Vertebrata</taxon>
        <taxon>Euteleostomi</taxon>
        <taxon>Actinopterygii</taxon>
        <taxon>Neopterygii</taxon>
        <taxon>Teleostei</taxon>
        <taxon>Neoteleostei</taxon>
        <taxon>Acanthomorphata</taxon>
        <taxon>Eupercaria</taxon>
        <taxon>Tetraodontiformes</taxon>
        <taxon>Tetradontoidea</taxon>
        <taxon>Tetraodontidae</taxon>
        <taxon>Tetraodon</taxon>
    </lineage>
</organism>
<sequence>SVCVQVFFDVTVAGHEVGRIVIGLFGEVVPLTVNNFVALATGEVGELFCRFWLFVWFLLCYLVYFLIDYDQDKSGGNEIITCVFCVLLSLLIPTRWGFPSVPPQKGYGYKGTKFHRVIKDFMIQGGDFTVGDGSHSIYGTTFADENFKLKHIGAGWVSMANAGPDTNGSQFFILATRAPWLDGKHVVFGKVLDGMVVFHTVELQDTNIRNLPYNECEIVNSGRIPVKEPFVVEVEGWLFFLEFCGWNRPPCFSCSPEQTQLISLGRTLRLLREMKVGLILPPGSLAATARSVSRCHRASQTVCCHLLQRVQSTCPDLRPADGLSIYRSPLLTLIQ</sequence>
<reference evidence="6" key="1">
    <citation type="journal article" date="2004" name="Nature">
        <title>Genome duplication in the teleost fish Tetraodon nigroviridis reveals the early vertebrate proto-karyotype.</title>
        <authorList>
            <person name="Jaillon O."/>
            <person name="Aury J.-M."/>
            <person name="Brunet F."/>
            <person name="Petit J.-L."/>
            <person name="Stange-Thomann N."/>
            <person name="Mauceli E."/>
            <person name="Bouneau L."/>
            <person name="Fischer C."/>
            <person name="Ozouf-Costaz C."/>
            <person name="Bernot A."/>
            <person name="Nicaud S."/>
            <person name="Jaffe D."/>
            <person name="Fisher S."/>
            <person name="Lutfalla G."/>
            <person name="Dossat C."/>
            <person name="Segurens B."/>
            <person name="Dasilva C."/>
            <person name="Salanoubat M."/>
            <person name="Levy M."/>
            <person name="Boudet N."/>
            <person name="Castellano S."/>
            <person name="Anthouard V."/>
            <person name="Jubin C."/>
            <person name="Castelli V."/>
            <person name="Katinka M."/>
            <person name="Vacherie B."/>
            <person name="Biemont C."/>
            <person name="Skalli Z."/>
            <person name="Cattolico L."/>
            <person name="Poulain J."/>
            <person name="De Berardinis V."/>
            <person name="Cruaud C."/>
            <person name="Duprat S."/>
            <person name="Brottier P."/>
            <person name="Coutanceau J.-P."/>
            <person name="Gouzy J."/>
            <person name="Parra G."/>
            <person name="Lardier G."/>
            <person name="Chapple C."/>
            <person name="McKernan K.J."/>
            <person name="McEwan P."/>
            <person name="Bosak S."/>
            <person name="Kellis M."/>
            <person name="Volff J.-N."/>
            <person name="Guigo R."/>
            <person name="Zody M.C."/>
            <person name="Mesirov J."/>
            <person name="Lindblad-Toh K."/>
            <person name="Birren B."/>
            <person name="Nusbaum C."/>
            <person name="Kahn D."/>
            <person name="Robinson-Rechavi M."/>
            <person name="Laudet V."/>
            <person name="Schachter V."/>
            <person name="Quetier F."/>
            <person name="Saurin W."/>
            <person name="Scarpelli C."/>
            <person name="Wincker P."/>
            <person name="Lander E.S."/>
            <person name="Weissenbach J."/>
            <person name="Roest Crollius H."/>
        </authorList>
    </citation>
    <scope>NUCLEOTIDE SEQUENCE [LARGE SCALE GENOMIC DNA]</scope>
</reference>
<dbReference type="GO" id="GO:0005737">
    <property type="term" value="C:cytoplasm"/>
    <property type="evidence" value="ECO:0007669"/>
    <property type="project" value="TreeGrafter"/>
</dbReference>
<dbReference type="PANTHER" id="PTHR11071">
    <property type="entry name" value="PEPTIDYL-PROLYL CIS-TRANS ISOMERASE"/>
    <property type="match status" value="1"/>
</dbReference>
<feature type="transmembrane region" description="Helical" evidence="4">
    <location>
        <begin position="79"/>
        <end position="98"/>
    </location>
</feature>
<dbReference type="SUPFAM" id="SSF50891">
    <property type="entry name" value="Cyclophilin-like"/>
    <property type="match status" value="1"/>
</dbReference>
<name>Q4RPL0_TETNG</name>
<evidence type="ECO:0000256" key="1">
    <source>
        <dbReference type="ARBA" id="ARBA00013194"/>
    </source>
</evidence>
<evidence type="ECO:0000256" key="3">
    <source>
        <dbReference type="ARBA" id="ARBA00023235"/>
    </source>
</evidence>
<evidence type="ECO:0000256" key="4">
    <source>
        <dbReference type="SAM" id="Phobius"/>
    </source>
</evidence>
<reference evidence="6" key="2">
    <citation type="submission" date="2004-02" db="EMBL/GenBank/DDBJ databases">
        <authorList>
            <consortium name="Genoscope"/>
            <consortium name="Whitehead Institute Centre for Genome Research"/>
        </authorList>
    </citation>
    <scope>NUCLEOTIDE SEQUENCE</scope>
</reference>
<keyword evidence="4" id="KW-1133">Transmembrane helix</keyword>
<evidence type="ECO:0000259" key="5">
    <source>
        <dbReference type="PROSITE" id="PS50072"/>
    </source>
</evidence>
<dbReference type="PROSITE" id="PS50072">
    <property type="entry name" value="CSA_PPIASE_2"/>
    <property type="match status" value="1"/>
</dbReference>
<keyword evidence="3" id="KW-0413">Isomerase</keyword>